<feature type="domain" description="Potassium channel" evidence="2">
    <location>
        <begin position="136"/>
        <end position="214"/>
    </location>
</feature>
<dbReference type="InterPro" id="IPR013099">
    <property type="entry name" value="K_chnl_dom"/>
</dbReference>
<dbReference type="OrthoDB" id="4837979at2"/>
<comment type="caution">
    <text evidence="3">The sequence shown here is derived from an EMBL/GenBank/DDBJ whole genome shotgun (WGS) entry which is preliminary data.</text>
</comment>
<protein>
    <submittedName>
        <fullName evidence="3">Two pore domain potassium channel family protein</fullName>
    </submittedName>
</protein>
<feature type="transmembrane region" description="Helical" evidence="1">
    <location>
        <begin position="63"/>
        <end position="84"/>
    </location>
</feature>
<dbReference type="EMBL" id="RAXV01000020">
    <property type="protein sequence ID" value="RKG30822.1"/>
    <property type="molecule type" value="Genomic_DNA"/>
</dbReference>
<keyword evidence="3" id="KW-0406">Ion transport</keyword>
<keyword evidence="3" id="KW-0813">Transport</keyword>
<keyword evidence="3" id="KW-0407">Ion channel</keyword>
<evidence type="ECO:0000313" key="3">
    <source>
        <dbReference type="EMBL" id="RKG30822.1"/>
    </source>
</evidence>
<feature type="transmembrane region" description="Helical" evidence="1">
    <location>
        <begin position="41"/>
        <end position="58"/>
    </location>
</feature>
<keyword evidence="1" id="KW-0472">Membrane</keyword>
<dbReference type="RefSeq" id="WP_120402770.1">
    <property type="nucleotide sequence ID" value="NZ_RAXV01000020.1"/>
</dbReference>
<proteinExistence type="predicted"/>
<evidence type="ECO:0000259" key="2">
    <source>
        <dbReference type="Pfam" id="PF07885"/>
    </source>
</evidence>
<feature type="transmembrane region" description="Helical" evidence="1">
    <location>
        <begin position="90"/>
        <end position="113"/>
    </location>
</feature>
<keyword evidence="4" id="KW-1185">Reference proteome</keyword>
<dbReference type="SUPFAM" id="SSF81324">
    <property type="entry name" value="Voltage-gated potassium channels"/>
    <property type="match status" value="1"/>
</dbReference>
<evidence type="ECO:0000256" key="1">
    <source>
        <dbReference type="SAM" id="Phobius"/>
    </source>
</evidence>
<dbReference type="AlphaFoldDB" id="A0A3A8E704"/>
<dbReference type="Proteomes" id="UP000282388">
    <property type="component" value="Unassembled WGS sequence"/>
</dbReference>
<feature type="transmembrane region" description="Helical" evidence="1">
    <location>
        <begin position="193"/>
        <end position="215"/>
    </location>
</feature>
<dbReference type="GO" id="GO:0034220">
    <property type="term" value="P:monoatomic ion transmembrane transport"/>
    <property type="evidence" value="ECO:0007669"/>
    <property type="project" value="UniProtKB-KW"/>
</dbReference>
<gene>
    <name evidence="3" type="ORF">D7V32_10150</name>
</gene>
<accession>A0A3A8E704</accession>
<keyword evidence="1" id="KW-0812">Transmembrane</keyword>
<dbReference type="Pfam" id="PF07885">
    <property type="entry name" value="Ion_trans_2"/>
    <property type="match status" value="1"/>
</dbReference>
<feature type="transmembrane region" description="Helical" evidence="1">
    <location>
        <begin position="125"/>
        <end position="145"/>
    </location>
</feature>
<dbReference type="Gene3D" id="1.10.287.70">
    <property type="match status" value="1"/>
</dbReference>
<name>A0A3A8E704_9GAMM</name>
<keyword evidence="1" id="KW-1133">Transmembrane helix</keyword>
<reference evidence="3 4" key="1">
    <citation type="submission" date="2018-09" db="EMBL/GenBank/DDBJ databases">
        <title>The draft genome of Acinetobacter spp. strains.</title>
        <authorList>
            <person name="Qin J."/>
            <person name="Feng Y."/>
            <person name="Zong Z."/>
        </authorList>
    </citation>
    <scope>NUCLEOTIDE SEQUENCE [LARGE SCALE GENOMIC DNA]</scope>
    <source>
        <strain evidence="3 4">WCHAc060012</strain>
    </source>
</reference>
<organism evidence="3 4">
    <name type="scientific">Acinetobacter tianfuensis</name>
    <dbReference type="NCBI Taxonomy" id="2419603"/>
    <lineage>
        <taxon>Bacteria</taxon>
        <taxon>Pseudomonadati</taxon>
        <taxon>Pseudomonadota</taxon>
        <taxon>Gammaproteobacteria</taxon>
        <taxon>Moraxellales</taxon>
        <taxon>Moraxellaceae</taxon>
        <taxon>Acinetobacter</taxon>
    </lineage>
</organism>
<sequence>MRAFIDFWHGLRVMPSAWLLMLQLLILVLSAVTNHSQSFRALLWLLGAAVLLIIAKVIRQTPVFTILGLSFVGCAMIFSVLILMGADNPVIQIIAHLFEALAYFCAAFGLLRYMFSDRYLTMDELFAAGAVFTLLAWGFAFLYSVCQLIDPQSFANPAQPDMQSWLDLLFLSFSLQSATGLSDIMPISASARVLAMLQMFCGVMYLALVVSRLIALNYVGHLPEERHKDKPAEQEKAE</sequence>
<evidence type="ECO:0000313" key="4">
    <source>
        <dbReference type="Proteomes" id="UP000282388"/>
    </source>
</evidence>